<feature type="transmembrane region" description="Helical" evidence="7">
    <location>
        <begin position="139"/>
        <end position="161"/>
    </location>
</feature>
<keyword evidence="3" id="KW-1003">Cell membrane</keyword>
<evidence type="ECO:0000313" key="9">
    <source>
        <dbReference type="EMBL" id="SHH17626.1"/>
    </source>
</evidence>
<evidence type="ECO:0000256" key="5">
    <source>
        <dbReference type="ARBA" id="ARBA00022989"/>
    </source>
</evidence>
<evidence type="ECO:0000256" key="1">
    <source>
        <dbReference type="ARBA" id="ARBA00004651"/>
    </source>
</evidence>
<comment type="similarity">
    <text evidence="7">Belongs to the binding-protein-dependent transport system permease family.</text>
</comment>
<feature type="transmembrane region" description="Helical" evidence="7">
    <location>
        <begin position="308"/>
        <end position="329"/>
    </location>
</feature>
<keyword evidence="4 7" id="KW-0812">Transmembrane</keyword>
<dbReference type="Pfam" id="PF19300">
    <property type="entry name" value="BPD_transp_1_N"/>
    <property type="match status" value="1"/>
</dbReference>
<sequence>MSLKSYIITRIILALPMILILLIMIFFILRIIPGDPVLAILGGKAPIEVIEAKRHELGLDKPIIIQFFDYLADVAKGDLGVSTLTNRPVWSELKDRFPATLELTIFSFIIALLIGVFWGSEAAWRKDKPIDISARVYSIFIYAVPVFWLGLMLQLLFGIYLRWLPVGGRLSPRVSVDIKTGLLLLDSLITWNWEAFWDVLKHLLLPGFTLGLVISSIFLRMVRNNTVLMLSKDFVKAAKARGLKPRVILYGHAVRNAFVPIFTIMGMQFALLLAGAVLTETTFSWPGIGSYLVLKIKYRDFPAIQGTIIFFAMFVVVISILIDIVNALVDPRVRY</sequence>
<evidence type="ECO:0000256" key="6">
    <source>
        <dbReference type="ARBA" id="ARBA00023136"/>
    </source>
</evidence>
<dbReference type="InterPro" id="IPR035906">
    <property type="entry name" value="MetI-like_sf"/>
</dbReference>
<keyword evidence="6 7" id="KW-0472">Membrane</keyword>
<comment type="subcellular location">
    <subcellularLocation>
        <location evidence="1 7">Cell membrane</location>
        <topology evidence="1 7">Multi-pass membrane protein</topology>
    </subcellularLocation>
</comment>
<dbReference type="AlphaFoldDB" id="A0A1M5QUS9"/>
<dbReference type="GO" id="GO:0005886">
    <property type="term" value="C:plasma membrane"/>
    <property type="evidence" value="ECO:0007669"/>
    <property type="project" value="UniProtKB-SubCell"/>
</dbReference>
<dbReference type="Proteomes" id="UP000242592">
    <property type="component" value="Unassembled WGS sequence"/>
</dbReference>
<feature type="domain" description="ABC transmembrane type-1" evidence="8">
    <location>
        <begin position="97"/>
        <end position="326"/>
    </location>
</feature>
<dbReference type="CDD" id="cd06261">
    <property type="entry name" value="TM_PBP2"/>
    <property type="match status" value="1"/>
</dbReference>
<keyword evidence="2 7" id="KW-0813">Transport</keyword>
<feature type="transmembrane region" description="Helical" evidence="7">
    <location>
        <begin position="97"/>
        <end position="118"/>
    </location>
</feature>
<dbReference type="PANTHER" id="PTHR43163">
    <property type="entry name" value="DIPEPTIDE TRANSPORT SYSTEM PERMEASE PROTEIN DPPB-RELATED"/>
    <property type="match status" value="1"/>
</dbReference>
<reference evidence="10" key="1">
    <citation type="submission" date="2016-11" db="EMBL/GenBank/DDBJ databases">
        <authorList>
            <person name="Varghese N."/>
            <person name="Submissions S."/>
        </authorList>
    </citation>
    <scope>NUCLEOTIDE SEQUENCE [LARGE SCALE GENOMIC DNA]</scope>
    <source>
        <strain evidence="10">DSM 15807</strain>
    </source>
</reference>
<dbReference type="PROSITE" id="PS50928">
    <property type="entry name" value="ABC_TM1"/>
    <property type="match status" value="1"/>
</dbReference>
<evidence type="ECO:0000256" key="4">
    <source>
        <dbReference type="ARBA" id="ARBA00022692"/>
    </source>
</evidence>
<feature type="transmembrane region" description="Helical" evidence="7">
    <location>
        <begin position="203"/>
        <end position="222"/>
    </location>
</feature>
<proteinExistence type="inferred from homology"/>
<accession>A0A1M5QUS9</accession>
<dbReference type="EMBL" id="FQXN01000001">
    <property type="protein sequence ID" value="SHH17626.1"/>
    <property type="molecule type" value="Genomic_DNA"/>
</dbReference>
<feature type="transmembrane region" description="Helical" evidence="7">
    <location>
        <begin position="12"/>
        <end position="32"/>
    </location>
</feature>
<dbReference type="OrthoDB" id="9773683at2"/>
<name>A0A1M5QUS9_9BACT</name>
<evidence type="ECO:0000256" key="7">
    <source>
        <dbReference type="RuleBase" id="RU363032"/>
    </source>
</evidence>
<dbReference type="Gene3D" id="1.10.3720.10">
    <property type="entry name" value="MetI-like"/>
    <property type="match status" value="1"/>
</dbReference>
<dbReference type="RefSeq" id="WP_073071047.1">
    <property type="nucleotide sequence ID" value="NZ_FQXN01000001.1"/>
</dbReference>
<evidence type="ECO:0000256" key="3">
    <source>
        <dbReference type="ARBA" id="ARBA00022475"/>
    </source>
</evidence>
<keyword evidence="10" id="KW-1185">Reference proteome</keyword>
<dbReference type="InterPro" id="IPR045621">
    <property type="entry name" value="BPD_transp_1_N"/>
</dbReference>
<evidence type="ECO:0000259" key="8">
    <source>
        <dbReference type="PROSITE" id="PS50928"/>
    </source>
</evidence>
<evidence type="ECO:0000256" key="2">
    <source>
        <dbReference type="ARBA" id="ARBA00022448"/>
    </source>
</evidence>
<keyword evidence="5 7" id="KW-1133">Transmembrane helix</keyword>
<dbReference type="PANTHER" id="PTHR43163:SF6">
    <property type="entry name" value="DIPEPTIDE TRANSPORT SYSTEM PERMEASE PROTEIN DPPB-RELATED"/>
    <property type="match status" value="1"/>
</dbReference>
<protein>
    <submittedName>
        <fullName evidence="9">Peptide/nickel transport system permease protein</fullName>
    </submittedName>
</protein>
<gene>
    <name evidence="9" type="ORF">SAMN02745199_0148</name>
</gene>
<dbReference type="InterPro" id="IPR000515">
    <property type="entry name" value="MetI-like"/>
</dbReference>
<organism evidence="9 10">
    <name type="scientific">Thermosipho atlanticus DSM 15807</name>
    <dbReference type="NCBI Taxonomy" id="1123380"/>
    <lineage>
        <taxon>Bacteria</taxon>
        <taxon>Thermotogati</taxon>
        <taxon>Thermotogota</taxon>
        <taxon>Thermotogae</taxon>
        <taxon>Thermotogales</taxon>
        <taxon>Fervidobacteriaceae</taxon>
        <taxon>Thermosipho</taxon>
    </lineage>
</organism>
<evidence type="ECO:0000313" key="10">
    <source>
        <dbReference type="Proteomes" id="UP000242592"/>
    </source>
</evidence>
<dbReference type="STRING" id="1123380.SAMN02745199_0148"/>
<dbReference type="SUPFAM" id="SSF161098">
    <property type="entry name" value="MetI-like"/>
    <property type="match status" value="1"/>
</dbReference>
<feature type="transmembrane region" description="Helical" evidence="7">
    <location>
        <begin position="257"/>
        <end position="278"/>
    </location>
</feature>
<dbReference type="Pfam" id="PF00528">
    <property type="entry name" value="BPD_transp_1"/>
    <property type="match status" value="1"/>
</dbReference>
<dbReference type="GO" id="GO:0055085">
    <property type="term" value="P:transmembrane transport"/>
    <property type="evidence" value="ECO:0007669"/>
    <property type="project" value="InterPro"/>
</dbReference>